<proteinExistence type="predicted"/>
<dbReference type="Pfam" id="PF00931">
    <property type="entry name" value="NB-ARC"/>
    <property type="match status" value="1"/>
</dbReference>
<dbReference type="Gene3D" id="3.40.50.300">
    <property type="entry name" value="P-loop containing nucleotide triphosphate hydrolases"/>
    <property type="match status" value="1"/>
</dbReference>
<keyword evidence="3" id="KW-1185">Reference proteome</keyword>
<dbReference type="InterPro" id="IPR002182">
    <property type="entry name" value="NB-ARC"/>
</dbReference>
<evidence type="ECO:0000259" key="1">
    <source>
        <dbReference type="Pfam" id="PF00931"/>
    </source>
</evidence>
<dbReference type="SUPFAM" id="SSF52540">
    <property type="entry name" value="P-loop containing nucleoside triphosphate hydrolases"/>
    <property type="match status" value="1"/>
</dbReference>
<organism evidence="2 3">
    <name type="scientific">Rickenella mellea</name>
    <dbReference type="NCBI Taxonomy" id="50990"/>
    <lineage>
        <taxon>Eukaryota</taxon>
        <taxon>Fungi</taxon>
        <taxon>Dikarya</taxon>
        <taxon>Basidiomycota</taxon>
        <taxon>Agaricomycotina</taxon>
        <taxon>Agaricomycetes</taxon>
        <taxon>Hymenochaetales</taxon>
        <taxon>Rickenellaceae</taxon>
        <taxon>Rickenella</taxon>
    </lineage>
</organism>
<dbReference type="InterPro" id="IPR035992">
    <property type="entry name" value="Ricin_B-like_lectins"/>
</dbReference>
<dbReference type="GO" id="GO:0043531">
    <property type="term" value="F:ADP binding"/>
    <property type="evidence" value="ECO:0007669"/>
    <property type="project" value="InterPro"/>
</dbReference>
<dbReference type="InterPro" id="IPR027417">
    <property type="entry name" value="P-loop_NTPase"/>
</dbReference>
<feature type="non-terminal residue" evidence="2">
    <location>
        <position position="453"/>
    </location>
</feature>
<dbReference type="PANTHER" id="PTHR35205:SF1">
    <property type="entry name" value="ZU5 DOMAIN-CONTAINING PROTEIN"/>
    <property type="match status" value="1"/>
</dbReference>
<sequence>MSEGSIKTGTYTIENVNRGNHIVLKDSALVAGSSEHGKTPPSNALWKFTQLSNGRYTICAAGQNKKLACSDSMEKSAIVLGSNEIHWSIKGTAKKGEYLICHVTVAHELYWGIMYDDPGTPVILRTVATGFGNQWKFLGHQLDVYKPKPVPSRQFTGRSLYLQHLQQFFGQQKSRKGIRDFLLFGMGGVGKTQICLKFIDESSDLFWKIFWVDASNTDTIKMSFQFISNDLGISHCDTDGCIDLVIKWLIGVKHEWLLVFDNLDDDSARDMIARFSLTCGNVLYTSRNPTMQREVADSIEVSELDEEDAVTLLLKAAGLSAFTEEFRQQARPIVQELYCLPLAVDQAGAAILGGLCGIDGYLKLYSKHRCELLSHHSFQGASQYDHAVYGTWDLSFCAIETKAHAQSGLDVQAAQKAILILQISAFLHHENISERIFQQAAENLELKTSAFLD</sequence>
<dbReference type="OrthoDB" id="1658288at2759"/>
<protein>
    <recommendedName>
        <fullName evidence="1">NB-ARC domain-containing protein</fullName>
    </recommendedName>
</protein>
<dbReference type="Proteomes" id="UP000294933">
    <property type="component" value="Unassembled WGS sequence"/>
</dbReference>
<gene>
    <name evidence="2" type="ORF">BD410DRAFT_897205</name>
</gene>
<dbReference type="STRING" id="50990.A0A4Y7QA34"/>
<dbReference type="EMBL" id="ML170168">
    <property type="protein sequence ID" value="TDL24088.1"/>
    <property type="molecule type" value="Genomic_DNA"/>
</dbReference>
<dbReference type="PANTHER" id="PTHR35205">
    <property type="entry name" value="NB-ARC AND TPR DOMAIN PROTEIN"/>
    <property type="match status" value="1"/>
</dbReference>
<dbReference type="VEuPathDB" id="FungiDB:BD410DRAFT_897205"/>
<accession>A0A4Y7QA34</accession>
<name>A0A4Y7QA34_9AGAM</name>
<evidence type="ECO:0000313" key="3">
    <source>
        <dbReference type="Proteomes" id="UP000294933"/>
    </source>
</evidence>
<dbReference type="AlphaFoldDB" id="A0A4Y7QA34"/>
<dbReference type="SUPFAM" id="SSF50370">
    <property type="entry name" value="Ricin B-like lectins"/>
    <property type="match status" value="1"/>
</dbReference>
<evidence type="ECO:0000313" key="2">
    <source>
        <dbReference type="EMBL" id="TDL24088.1"/>
    </source>
</evidence>
<feature type="domain" description="NB-ARC" evidence="1">
    <location>
        <begin position="182"/>
        <end position="317"/>
    </location>
</feature>
<dbReference type="Gene3D" id="2.80.10.50">
    <property type="match status" value="1"/>
</dbReference>
<reference evidence="2 3" key="1">
    <citation type="submission" date="2018-06" db="EMBL/GenBank/DDBJ databases">
        <title>A transcriptomic atlas of mushroom development highlights an independent origin of complex multicellularity.</title>
        <authorList>
            <consortium name="DOE Joint Genome Institute"/>
            <person name="Krizsan K."/>
            <person name="Almasi E."/>
            <person name="Merenyi Z."/>
            <person name="Sahu N."/>
            <person name="Viragh M."/>
            <person name="Koszo T."/>
            <person name="Mondo S."/>
            <person name="Kiss B."/>
            <person name="Balint B."/>
            <person name="Kues U."/>
            <person name="Barry K."/>
            <person name="Hegedus J.C."/>
            <person name="Henrissat B."/>
            <person name="Johnson J."/>
            <person name="Lipzen A."/>
            <person name="Ohm R."/>
            <person name="Nagy I."/>
            <person name="Pangilinan J."/>
            <person name="Yan J."/>
            <person name="Xiong Y."/>
            <person name="Grigoriev I.V."/>
            <person name="Hibbett D.S."/>
            <person name="Nagy L.G."/>
        </authorList>
    </citation>
    <scope>NUCLEOTIDE SEQUENCE [LARGE SCALE GENOMIC DNA]</scope>
    <source>
        <strain evidence="2 3">SZMC22713</strain>
    </source>
</reference>